<proteinExistence type="predicted"/>
<name>Q23WP6_TETTS</name>
<keyword evidence="1" id="KW-0732">Signal</keyword>
<evidence type="ECO:0008006" key="4">
    <source>
        <dbReference type="Google" id="ProtNLM"/>
    </source>
</evidence>
<dbReference type="RefSeq" id="XP_001021179.1">
    <property type="nucleotide sequence ID" value="XM_001021179.1"/>
</dbReference>
<evidence type="ECO:0000313" key="3">
    <source>
        <dbReference type="Proteomes" id="UP000009168"/>
    </source>
</evidence>
<reference evidence="3" key="1">
    <citation type="journal article" date="2006" name="PLoS Biol.">
        <title>Macronuclear genome sequence of the ciliate Tetrahymena thermophila, a model eukaryote.</title>
        <authorList>
            <person name="Eisen J.A."/>
            <person name="Coyne R.S."/>
            <person name="Wu M."/>
            <person name="Wu D."/>
            <person name="Thiagarajan M."/>
            <person name="Wortman J.R."/>
            <person name="Badger J.H."/>
            <person name="Ren Q."/>
            <person name="Amedeo P."/>
            <person name="Jones K.M."/>
            <person name="Tallon L.J."/>
            <person name="Delcher A.L."/>
            <person name="Salzberg S.L."/>
            <person name="Silva J.C."/>
            <person name="Haas B.J."/>
            <person name="Majoros W.H."/>
            <person name="Farzad M."/>
            <person name="Carlton J.M."/>
            <person name="Smith R.K. Jr."/>
            <person name="Garg J."/>
            <person name="Pearlman R.E."/>
            <person name="Karrer K.M."/>
            <person name="Sun L."/>
            <person name="Manning G."/>
            <person name="Elde N.C."/>
            <person name="Turkewitz A.P."/>
            <person name="Asai D.J."/>
            <person name="Wilkes D.E."/>
            <person name="Wang Y."/>
            <person name="Cai H."/>
            <person name="Collins K."/>
            <person name="Stewart B.A."/>
            <person name="Lee S.R."/>
            <person name="Wilamowska K."/>
            <person name="Weinberg Z."/>
            <person name="Ruzzo W.L."/>
            <person name="Wloga D."/>
            <person name="Gaertig J."/>
            <person name="Frankel J."/>
            <person name="Tsao C.-C."/>
            <person name="Gorovsky M.A."/>
            <person name="Keeling P.J."/>
            <person name="Waller R.F."/>
            <person name="Patron N.J."/>
            <person name="Cherry J.M."/>
            <person name="Stover N.A."/>
            <person name="Krieger C.J."/>
            <person name="del Toro C."/>
            <person name="Ryder H.F."/>
            <person name="Williamson S.C."/>
            <person name="Barbeau R.A."/>
            <person name="Hamilton E.P."/>
            <person name="Orias E."/>
        </authorList>
    </citation>
    <scope>NUCLEOTIDE SEQUENCE [LARGE SCALE GENOMIC DNA]</scope>
    <source>
        <strain evidence="3">SB210</strain>
    </source>
</reference>
<dbReference type="Proteomes" id="UP000009168">
    <property type="component" value="Unassembled WGS sequence"/>
</dbReference>
<dbReference type="GeneID" id="7841369"/>
<sequence>MNSRVLLLLATLLLASQASLLRTFQSEKNETNQIADSDNYTIYGYWDISDQFDNFTLEDKGDFVAKVKNNTSANQITINVNYNQTLFVIDEQSNFIGKNSGYFNEIFYYNLSLDELKPLIQKRVTKLNKQQK</sequence>
<dbReference type="AlphaFoldDB" id="Q23WP6"/>
<dbReference type="KEGG" id="tet:TTHERM_00922990"/>
<feature type="chain" id="PRO_5004202418" description="Transmembrane protein" evidence="1">
    <location>
        <begin position="19"/>
        <end position="132"/>
    </location>
</feature>
<keyword evidence="3" id="KW-1185">Reference proteome</keyword>
<dbReference type="HOGENOM" id="CLU_1921342_0_0_1"/>
<protein>
    <recommendedName>
        <fullName evidence="4">Transmembrane protein</fullName>
    </recommendedName>
</protein>
<evidence type="ECO:0000256" key="1">
    <source>
        <dbReference type="SAM" id="SignalP"/>
    </source>
</evidence>
<organism evidence="2 3">
    <name type="scientific">Tetrahymena thermophila (strain SB210)</name>
    <dbReference type="NCBI Taxonomy" id="312017"/>
    <lineage>
        <taxon>Eukaryota</taxon>
        <taxon>Sar</taxon>
        <taxon>Alveolata</taxon>
        <taxon>Ciliophora</taxon>
        <taxon>Intramacronucleata</taxon>
        <taxon>Oligohymenophorea</taxon>
        <taxon>Hymenostomatida</taxon>
        <taxon>Tetrahymenina</taxon>
        <taxon>Tetrahymenidae</taxon>
        <taxon>Tetrahymena</taxon>
    </lineage>
</organism>
<evidence type="ECO:0000313" key="2">
    <source>
        <dbReference type="EMBL" id="EAS00934.1"/>
    </source>
</evidence>
<dbReference type="EMBL" id="GG662607">
    <property type="protein sequence ID" value="EAS00934.1"/>
    <property type="molecule type" value="Genomic_DNA"/>
</dbReference>
<feature type="signal peptide" evidence="1">
    <location>
        <begin position="1"/>
        <end position="18"/>
    </location>
</feature>
<accession>Q23WP6</accession>
<gene>
    <name evidence="2" type="ORF">TTHERM_00922990</name>
</gene>
<dbReference type="InParanoid" id="Q23WP6"/>